<sequence length="94" mass="10419">MKALLCPLRYATAFLDCRTAAQEQGEHQTSPAKTCSERLLRSCHVMWVVPRDAFWGVPLLGTKRYQTSFSNLSLDSSASGPAIDWQRCGPMDVG</sequence>
<comment type="caution">
    <text evidence="1">The sequence shown here is derived from an EMBL/GenBank/DDBJ whole genome shotgun (WGS) entry which is preliminary data.</text>
</comment>
<name>A0AAV7NTQ7_PLEWA</name>
<accession>A0AAV7NTQ7</accession>
<keyword evidence="2" id="KW-1185">Reference proteome</keyword>
<proteinExistence type="predicted"/>
<organism evidence="1 2">
    <name type="scientific">Pleurodeles waltl</name>
    <name type="common">Iberian ribbed newt</name>
    <dbReference type="NCBI Taxonomy" id="8319"/>
    <lineage>
        <taxon>Eukaryota</taxon>
        <taxon>Metazoa</taxon>
        <taxon>Chordata</taxon>
        <taxon>Craniata</taxon>
        <taxon>Vertebrata</taxon>
        <taxon>Euteleostomi</taxon>
        <taxon>Amphibia</taxon>
        <taxon>Batrachia</taxon>
        <taxon>Caudata</taxon>
        <taxon>Salamandroidea</taxon>
        <taxon>Salamandridae</taxon>
        <taxon>Pleurodelinae</taxon>
        <taxon>Pleurodeles</taxon>
    </lineage>
</organism>
<evidence type="ECO:0000313" key="2">
    <source>
        <dbReference type="Proteomes" id="UP001066276"/>
    </source>
</evidence>
<reference evidence="1" key="1">
    <citation type="journal article" date="2022" name="bioRxiv">
        <title>Sequencing and chromosome-scale assembly of the giantPleurodeles waltlgenome.</title>
        <authorList>
            <person name="Brown T."/>
            <person name="Elewa A."/>
            <person name="Iarovenko S."/>
            <person name="Subramanian E."/>
            <person name="Araus A.J."/>
            <person name="Petzold A."/>
            <person name="Susuki M."/>
            <person name="Suzuki K.-i.T."/>
            <person name="Hayashi T."/>
            <person name="Toyoda A."/>
            <person name="Oliveira C."/>
            <person name="Osipova E."/>
            <person name="Leigh N.D."/>
            <person name="Simon A."/>
            <person name="Yun M.H."/>
        </authorList>
    </citation>
    <scope>NUCLEOTIDE SEQUENCE</scope>
    <source>
        <strain evidence="1">20211129_DDA</strain>
        <tissue evidence="1">Liver</tissue>
    </source>
</reference>
<gene>
    <name evidence="1" type="ORF">NDU88_006204</name>
</gene>
<dbReference type="AlphaFoldDB" id="A0AAV7NTQ7"/>
<protein>
    <recommendedName>
        <fullName evidence="3">Secreted protein</fullName>
    </recommendedName>
</protein>
<evidence type="ECO:0000313" key="1">
    <source>
        <dbReference type="EMBL" id="KAJ1118009.1"/>
    </source>
</evidence>
<evidence type="ECO:0008006" key="3">
    <source>
        <dbReference type="Google" id="ProtNLM"/>
    </source>
</evidence>
<dbReference type="Proteomes" id="UP001066276">
    <property type="component" value="Chromosome 8"/>
</dbReference>
<dbReference type="EMBL" id="JANPWB010000012">
    <property type="protein sequence ID" value="KAJ1118009.1"/>
    <property type="molecule type" value="Genomic_DNA"/>
</dbReference>